<evidence type="ECO:0000256" key="3">
    <source>
        <dbReference type="ARBA" id="ARBA00023163"/>
    </source>
</evidence>
<dbReference type="RefSeq" id="WP_184994880.1">
    <property type="nucleotide sequence ID" value="NZ_BOMK01000020.1"/>
</dbReference>
<evidence type="ECO:0000313" key="6">
    <source>
        <dbReference type="EMBL" id="MBB4763584.1"/>
    </source>
</evidence>
<evidence type="ECO:0000256" key="4">
    <source>
        <dbReference type="PROSITE-ProRule" id="PRU00335"/>
    </source>
</evidence>
<keyword evidence="3" id="KW-0804">Transcription</keyword>
<keyword evidence="2 4" id="KW-0238">DNA-binding</keyword>
<dbReference type="AlphaFoldDB" id="A0A7W7HZE0"/>
<dbReference type="InterPro" id="IPR001647">
    <property type="entry name" value="HTH_TetR"/>
</dbReference>
<keyword evidence="1" id="KW-0805">Transcription regulation</keyword>
<dbReference type="EMBL" id="JACHNH010000001">
    <property type="protein sequence ID" value="MBB4763584.1"/>
    <property type="molecule type" value="Genomic_DNA"/>
</dbReference>
<evidence type="ECO:0000313" key="7">
    <source>
        <dbReference type="Proteomes" id="UP000578112"/>
    </source>
</evidence>
<keyword evidence="7" id="KW-1185">Reference proteome</keyword>
<proteinExistence type="predicted"/>
<comment type="caution">
    <text evidence="6">The sequence shown here is derived from an EMBL/GenBank/DDBJ whole genome shotgun (WGS) entry which is preliminary data.</text>
</comment>
<dbReference type="Proteomes" id="UP000578112">
    <property type="component" value="Unassembled WGS sequence"/>
</dbReference>
<dbReference type="PANTHER" id="PTHR30055:SF234">
    <property type="entry name" value="HTH-TYPE TRANSCRIPTIONAL REGULATOR BETI"/>
    <property type="match status" value="1"/>
</dbReference>
<dbReference type="SUPFAM" id="SSF48498">
    <property type="entry name" value="Tetracyclin repressor-like, C-terminal domain"/>
    <property type="match status" value="1"/>
</dbReference>
<accession>A0A7W7HZE0</accession>
<feature type="domain" description="HTH tetR-type" evidence="5">
    <location>
        <begin position="4"/>
        <end position="64"/>
    </location>
</feature>
<evidence type="ECO:0000259" key="5">
    <source>
        <dbReference type="PROSITE" id="PS50977"/>
    </source>
</evidence>
<dbReference type="PROSITE" id="PS50977">
    <property type="entry name" value="HTH_TETR_2"/>
    <property type="match status" value="1"/>
</dbReference>
<dbReference type="GO" id="GO:0000976">
    <property type="term" value="F:transcription cis-regulatory region binding"/>
    <property type="evidence" value="ECO:0007669"/>
    <property type="project" value="TreeGrafter"/>
</dbReference>
<gene>
    <name evidence="6" type="ORF">BJ971_004140</name>
</gene>
<dbReference type="Gene3D" id="1.10.357.10">
    <property type="entry name" value="Tetracycline Repressor, domain 2"/>
    <property type="match status" value="1"/>
</dbReference>
<reference evidence="6 7" key="1">
    <citation type="submission" date="2020-08" db="EMBL/GenBank/DDBJ databases">
        <title>Sequencing the genomes of 1000 actinobacteria strains.</title>
        <authorList>
            <person name="Klenk H.-P."/>
        </authorList>
    </citation>
    <scope>NUCLEOTIDE SEQUENCE [LARGE SCALE GENOMIC DNA]</scope>
    <source>
        <strain evidence="6 7">DSM 43149</strain>
    </source>
</reference>
<dbReference type="Pfam" id="PF00440">
    <property type="entry name" value="TetR_N"/>
    <property type="match status" value="1"/>
</dbReference>
<dbReference type="InterPro" id="IPR050109">
    <property type="entry name" value="HTH-type_TetR-like_transc_reg"/>
</dbReference>
<feature type="DNA-binding region" description="H-T-H motif" evidence="4">
    <location>
        <begin position="27"/>
        <end position="46"/>
    </location>
</feature>
<name>A0A7W7HZE0_9ACTN</name>
<sequence length="193" mass="21538">MADEPTRERVLSAAWGLAHERGSVRFTLAEVASRAGISRQALYLHFDNRAGLLVAMARRIDHSSGFVRRIAATRDQPALPGLRQVLRLWYEHLAEILPVARALEAAAITAEDGAEAFHDRMRAWHETLRVSIDAIAGAGLLRQEWTVDRATDWVWARTQPVVYDYLVGRSGWTPEAMTEQTIRSVVADLVEGA</sequence>
<dbReference type="PANTHER" id="PTHR30055">
    <property type="entry name" value="HTH-TYPE TRANSCRIPTIONAL REGULATOR RUTR"/>
    <property type="match status" value="1"/>
</dbReference>
<protein>
    <submittedName>
        <fullName evidence="6">AcrR family transcriptional regulator</fullName>
    </submittedName>
</protein>
<dbReference type="InterPro" id="IPR009057">
    <property type="entry name" value="Homeodomain-like_sf"/>
</dbReference>
<dbReference type="SUPFAM" id="SSF46689">
    <property type="entry name" value="Homeodomain-like"/>
    <property type="match status" value="1"/>
</dbReference>
<dbReference type="GO" id="GO:0003700">
    <property type="term" value="F:DNA-binding transcription factor activity"/>
    <property type="evidence" value="ECO:0007669"/>
    <property type="project" value="TreeGrafter"/>
</dbReference>
<organism evidence="6 7">
    <name type="scientific">Actinoplanes digitatis</name>
    <dbReference type="NCBI Taxonomy" id="1868"/>
    <lineage>
        <taxon>Bacteria</taxon>
        <taxon>Bacillati</taxon>
        <taxon>Actinomycetota</taxon>
        <taxon>Actinomycetes</taxon>
        <taxon>Micromonosporales</taxon>
        <taxon>Micromonosporaceae</taxon>
        <taxon>Actinoplanes</taxon>
    </lineage>
</organism>
<evidence type="ECO:0000256" key="1">
    <source>
        <dbReference type="ARBA" id="ARBA00023015"/>
    </source>
</evidence>
<dbReference type="PRINTS" id="PR00455">
    <property type="entry name" value="HTHTETR"/>
</dbReference>
<dbReference type="InterPro" id="IPR036271">
    <property type="entry name" value="Tet_transcr_reg_TetR-rel_C_sf"/>
</dbReference>
<evidence type="ECO:0000256" key="2">
    <source>
        <dbReference type="ARBA" id="ARBA00023125"/>
    </source>
</evidence>